<proteinExistence type="predicted"/>
<comment type="caution">
    <text evidence="3">The sequence shown here is derived from an EMBL/GenBank/DDBJ whole genome shotgun (WGS) entry which is preliminary data.</text>
</comment>
<dbReference type="Proteomes" id="UP001224775">
    <property type="component" value="Unassembled WGS sequence"/>
</dbReference>
<dbReference type="GO" id="GO:0010181">
    <property type="term" value="F:FMN binding"/>
    <property type="evidence" value="ECO:0007669"/>
    <property type="project" value="InterPro"/>
</dbReference>
<keyword evidence="1" id="KW-0285">Flavoprotein</keyword>
<dbReference type="SUPFAM" id="SSF52218">
    <property type="entry name" value="Flavoproteins"/>
    <property type="match status" value="1"/>
</dbReference>
<dbReference type="GO" id="GO:0005829">
    <property type="term" value="C:cytosol"/>
    <property type="evidence" value="ECO:0007669"/>
    <property type="project" value="TreeGrafter"/>
</dbReference>
<protein>
    <recommendedName>
        <fullName evidence="2">Flavodoxin-like domain-containing protein</fullName>
    </recommendedName>
</protein>
<dbReference type="Pfam" id="PF00258">
    <property type="entry name" value="Flavodoxin_1"/>
    <property type="match status" value="1"/>
</dbReference>
<dbReference type="EMBL" id="JATAAI010000007">
    <property type="protein sequence ID" value="KAK1744611.1"/>
    <property type="molecule type" value="Genomic_DNA"/>
</dbReference>
<dbReference type="GO" id="GO:0030586">
    <property type="term" value="F:[methionine synthase] reductase (NADPH) activity"/>
    <property type="evidence" value="ECO:0007669"/>
    <property type="project" value="TreeGrafter"/>
</dbReference>
<gene>
    <name evidence="3" type="ORF">QTG54_005144</name>
</gene>
<dbReference type="AlphaFoldDB" id="A0AAD9DED9"/>
<evidence type="ECO:0000313" key="3">
    <source>
        <dbReference type="EMBL" id="KAK1744611.1"/>
    </source>
</evidence>
<evidence type="ECO:0000313" key="4">
    <source>
        <dbReference type="Proteomes" id="UP001224775"/>
    </source>
</evidence>
<feature type="domain" description="Flavodoxin-like" evidence="2">
    <location>
        <begin position="64"/>
        <end position="158"/>
    </location>
</feature>
<sequence>MSTKIEDFILLSGGDLSADIAEQINTKLSSIPTISSTHNIHKVLMSKSKEFKTALLEGPLAKPTTLAIFITQTIENEAPPEDAGACIRFFKRKTHPETLLTDKIQFAVLGLGDSNLLLDRQHTAAKDCNQVAQMLDVRLEALGGQRFCQRGESDERTGLLEVEPWIDLLVEKIKECL</sequence>
<dbReference type="Gene3D" id="3.40.50.360">
    <property type="match status" value="1"/>
</dbReference>
<accession>A0AAD9DED9</accession>
<organism evidence="3 4">
    <name type="scientific">Skeletonema marinoi</name>
    <dbReference type="NCBI Taxonomy" id="267567"/>
    <lineage>
        <taxon>Eukaryota</taxon>
        <taxon>Sar</taxon>
        <taxon>Stramenopiles</taxon>
        <taxon>Ochrophyta</taxon>
        <taxon>Bacillariophyta</taxon>
        <taxon>Coscinodiscophyceae</taxon>
        <taxon>Thalassiosirophycidae</taxon>
        <taxon>Thalassiosirales</taxon>
        <taxon>Skeletonemataceae</taxon>
        <taxon>Skeletonema</taxon>
        <taxon>Skeletonema marinoi-dohrnii complex</taxon>
    </lineage>
</organism>
<dbReference type="GO" id="GO:0050660">
    <property type="term" value="F:flavin adenine dinucleotide binding"/>
    <property type="evidence" value="ECO:0007669"/>
    <property type="project" value="TreeGrafter"/>
</dbReference>
<keyword evidence="4" id="KW-1185">Reference proteome</keyword>
<dbReference type="GO" id="GO:0050667">
    <property type="term" value="P:homocysteine metabolic process"/>
    <property type="evidence" value="ECO:0007669"/>
    <property type="project" value="TreeGrafter"/>
</dbReference>
<evidence type="ECO:0000259" key="2">
    <source>
        <dbReference type="Pfam" id="PF00258"/>
    </source>
</evidence>
<dbReference type="PANTHER" id="PTHR19384">
    <property type="entry name" value="NITRIC OXIDE SYNTHASE-RELATED"/>
    <property type="match status" value="1"/>
</dbReference>
<dbReference type="PANTHER" id="PTHR19384:SF84">
    <property type="entry name" value="METHIONINE SYNTHASE REDUCTASE"/>
    <property type="match status" value="1"/>
</dbReference>
<reference evidence="3" key="1">
    <citation type="submission" date="2023-06" db="EMBL/GenBank/DDBJ databases">
        <title>Survivors Of The Sea: Transcriptome response of Skeletonema marinoi to long-term dormancy.</title>
        <authorList>
            <person name="Pinder M.I.M."/>
            <person name="Kourtchenko O."/>
            <person name="Robertson E.K."/>
            <person name="Larsson T."/>
            <person name="Maumus F."/>
            <person name="Osuna-Cruz C.M."/>
            <person name="Vancaester E."/>
            <person name="Stenow R."/>
            <person name="Vandepoele K."/>
            <person name="Ploug H."/>
            <person name="Bruchert V."/>
            <person name="Godhe A."/>
            <person name="Topel M."/>
        </authorList>
    </citation>
    <scope>NUCLEOTIDE SEQUENCE</scope>
    <source>
        <strain evidence="3">R05AC</strain>
    </source>
</reference>
<dbReference type="GO" id="GO:0009086">
    <property type="term" value="P:methionine biosynthetic process"/>
    <property type="evidence" value="ECO:0007669"/>
    <property type="project" value="TreeGrafter"/>
</dbReference>
<dbReference type="InterPro" id="IPR008254">
    <property type="entry name" value="Flavodoxin/NO_synth"/>
</dbReference>
<dbReference type="InterPro" id="IPR029039">
    <property type="entry name" value="Flavoprotein-like_sf"/>
</dbReference>
<name>A0AAD9DED9_9STRA</name>
<evidence type="ECO:0000256" key="1">
    <source>
        <dbReference type="ARBA" id="ARBA00022630"/>
    </source>
</evidence>